<keyword evidence="2" id="KW-0288">FMN</keyword>
<organism evidence="5 6">
    <name type="scientific">Arachnia rubra</name>
    <dbReference type="NCBI Taxonomy" id="1547448"/>
    <lineage>
        <taxon>Bacteria</taxon>
        <taxon>Bacillati</taxon>
        <taxon>Actinomycetota</taxon>
        <taxon>Actinomycetes</taxon>
        <taxon>Propionibacteriales</taxon>
        <taxon>Propionibacteriaceae</taxon>
        <taxon>Arachnia</taxon>
    </lineage>
</organism>
<evidence type="ECO:0000313" key="5">
    <source>
        <dbReference type="EMBL" id="QUC07464.1"/>
    </source>
</evidence>
<evidence type="ECO:0000256" key="2">
    <source>
        <dbReference type="ARBA" id="ARBA00022643"/>
    </source>
</evidence>
<dbReference type="Proteomes" id="UP000678513">
    <property type="component" value="Chromosome"/>
</dbReference>
<feature type="domain" description="NADPH-dependent FMN reductase-like" evidence="4">
    <location>
        <begin position="3"/>
        <end position="144"/>
    </location>
</feature>
<reference evidence="5 6" key="1">
    <citation type="submission" date="2021-03" db="EMBL/GenBank/DDBJ databases">
        <title>Human Oral Microbial Genomes.</title>
        <authorList>
            <person name="Johnston C.D."/>
            <person name="Chen T."/>
            <person name="Dewhirst F.E."/>
        </authorList>
    </citation>
    <scope>NUCLEOTIDE SEQUENCE [LARGE SCALE GENOMIC DNA]</scope>
    <source>
        <strain evidence="5 6">DSMZ 100122</strain>
    </source>
</reference>
<sequence length="200" mass="21048">MSKVVIVHAGLRVPSSTKLLADQFAAALPGEQAEVVALRDHAHAIVDAMLTGVVAERLGDAIAAVTGADALVVVTPTFSASFSGLFKSFFDILEPGALRGMPVLLAATGGTVRHSLMIDYALRPLFSYLGAQTVRTGVFAATEDFGGPGAKALRQRIGDSLKELRACLSGSVRQRPVDQFEQVTPFEQLLRRTGSADAGQ</sequence>
<evidence type="ECO:0000256" key="3">
    <source>
        <dbReference type="ARBA" id="ARBA00023002"/>
    </source>
</evidence>
<dbReference type="NCBIfam" id="TIGR04037">
    <property type="entry name" value="LLM_duo_CE1759"/>
    <property type="match status" value="1"/>
</dbReference>
<dbReference type="SUPFAM" id="SSF52218">
    <property type="entry name" value="Flavoproteins"/>
    <property type="match status" value="1"/>
</dbReference>
<dbReference type="InterPro" id="IPR023932">
    <property type="entry name" value="CE1759_FMN_reduct"/>
</dbReference>
<dbReference type="Pfam" id="PF03358">
    <property type="entry name" value="FMN_red"/>
    <property type="match status" value="1"/>
</dbReference>
<keyword evidence="1" id="KW-0285">Flavoprotein</keyword>
<dbReference type="InterPro" id="IPR005025">
    <property type="entry name" value="FMN_Rdtase-like_dom"/>
</dbReference>
<dbReference type="RefSeq" id="WP_212321950.1">
    <property type="nucleotide sequence ID" value="NZ_AP024463.1"/>
</dbReference>
<dbReference type="InterPro" id="IPR051814">
    <property type="entry name" value="NAD(P)H-dep_FMN_reductase"/>
</dbReference>
<dbReference type="PANTHER" id="PTHR43408">
    <property type="entry name" value="FMN REDUCTASE (NADPH)"/>
    <property type="match status" value="1"/>
</dbReference>
<evidence type="ECO:0000259" key="4">
    <source>
        <dbReference type="Pfam" id="PF03358"/>
    </source>
</evidence>
<proteinExistence type="predicted"/>
<dbReference type="EMBL" id="CP072384">
    <property type="protein sequence ID" value="QUC07464.1"/>
    <property type="molecule type" value="Genomic_DNA"/>
</dbReference>
<dbReference type="InterPro" id="IPR029039">
    <property type="entry name" value="Flavoprotein-like_sf"/>
</dbReference>
<protein>
    <submittedName>
        <fullName evidence="5">NAD(P)H-dependent oxidoreductase</fullName>
    </submittedName>
</protein>
<evidence type="ECO:0000256" key="1">
    <source>
        <dbReference type="ARBA" id="ARBA00022630"/>
    </source>
</evidence>
<keyword evidence="6" id="KW-1185">Reference proteome</keyword>
<gene>
    <name evidence="5" type="ORF">J5A65_11050</name>
</gene>
<dbReference type="PANTHER" id="PTHR43408:SF2">
    <property type="entry name" value="FMN REDUCTASE (NADPH)"/>
    <property type="match status" value="1"/>
</dbReference>
<evidence type="ECO:0000313" key="6">
    <source>
        <dbReference type="Proteomes" id="UP000678513"/>
    </source>
</evidence>
<name>A0ABX7Y2S9_9ACTN</name>
<keyword evidence="3" id="KW-0560">Oxidoreductase</keyword>
<dbReference type="Gene3D" id="3.40.50.360">
    <property type="match status" value="1"/>
</dbReference>
<accession>A0ABX7Y2S9</accession>